<accession>A0AAD6NWX0</accession>
<feature type="domain" description="Alcohol dehydrogenase-like C-terminal" evidence="2">
    <location>
        <begin position="52"/>
        <end position="106"/>
    </location>
</feature>
<keyword evidence="1" id="KW-0472">Membrane</keyword>
<dbReference type="InterPro" id="IPR036291">
    <property type="entry name" value="NAD(P)-bd_dom_sf"/>
</dbReference>
<feature type="transmembrane region" description="Helical" evidence="1">
    <location>
        <begin position="12"/>
        <end position="32"/>
    </location>
</feature>
<dbReference type="Gene3D" id="3.90.180.10">
    <property type="entry name" value="Medium-chain alcohol dehydrogenases, catalytic domain"/>
    <property type="match status" value="1"/>
</dbReference>
<dbReference type="Pfam" id="PF00107">
    <property type="entry name" value="ADH_zinc_N"/>
    <property type="match status" value="1"/>
</dbReference>
<dbReference type="AlphaFoldDB" id="A0AAD6NWX0"/>
<sequence>MLRKLDPEIDLPLSYHAGVLGISGLTAYAGLFEICKAKKGDKVFVSAACGSVGNLVGQYAKLSGCYVVGCAGSRDKVALLKEKLGFDDAFNYKEETDLNSALARHCAAAEHPCLIRTL</sequence>
<protein>
    <recommendedName>
        <fullName evidence="2">Alcohol dehydrogenase-like C-terminal domain-containing protein</fullName>
    </recommendedName>
</protein>
<keyword evidence="1" id="KW-1133">Transmembrane helix</keyword>
<dbReference type="Gene3D" id="3.40.50.720">
    <property type="entry name" value="NAD(P)-binding Rossmann-like Domain"/>
    <property type="match status" value="1"/>
</dbReference>
<dbReference type="PANTHER" id="PTHR43205:SF12">
    <property type="entry name" value="OS06G0602900 PROTEIN"/>
    <property type="match status" value="1"/>
</dbReference>
<reference evidence="3 4" key="1">
    <citation type="journal article" date="2023" name="Int. J. Mol. Sci.">
        <title>De Novo Assembly and Annotation of 11 Diverse Shrub Willow (Salix) Genomes Reveals Novel Gene Organization in Sex-Linked Regions.</title>
        <authorList>
            <person name="Hyden B."/>
            <person name="Feng K."/>
            <person name="Yates T.B."/>
            <person name="Jawdy S."/>
            <person name="Cereghino C."/>
            <person name="Smart L.B."/>
            <person name="Muchero W."/>
        </authorList>
    </citation>
    <scope>NUCLEOTIDE SEQUENCE [LARGE SCALE GENOMIC DNA]</scope>
    <source>
        <tissue evidence="3">Shoot tip</tissue>
    </source>
</reference>
<comment type="caution">
    <text evidence="3">The sequence shown here is derived from an EMBL/GenBank/DDBJ whole genome shotgun (WGS) entry which is preliminary data.</text>
</comment>
<evidence type="ECO:0000256" key="1">
    <source>
        <dbReference type="SAM" id="Phobius"/>
    </source>
</evidence>
<dbReference type="GO" id="GO:0016628">
    <property type="term" value="F:oxidoreductase activity, acting on the CH-CH group of donors, NAD or NADP as acceptor"/>
    <property type="evidence" value="ECO:0007669"/>
    <property type="project" value="InterPro"/>
</dbReference>
<keyword evidence="1" id="KW-0812">Transmembrane</keyword>
<dbReference type="PANTHER" id="PTHR43205">
    <property type="entry name" value="PROSTAGLANDIN REDUCTASE"/>
    <property type="match status" value="1"/>
</dbReference>
<evidence type="ECO:0000313" key="4">
    <source>
        <dbReference type="Proteomes" id="UP001162972"/>
    </source>
</evidence>
<proteinExistence type="predicted"/>
<name>A0AAD6NWX0_9ROSI</name>
<evidence type="ECO:0000259" key="2">
    <source>
        <dbReference type="Pfam" id="PF00107"/>
    </source>
</evidence>
<organism evidence="3 4">
    <name type="scientific">Salix udensis</name>
    <dbReference type="NCBI Taxonomy" id="889485"/>
    <lineage>
        <taxon>Eukaryota</taxon>
        <taxon>Viridiplantae</taxon>
        <taxon>Streptophyta</taxon>
        <taxon>Embryophyta</taxon>
        <taxon>Tracheophyta</taxon>
        <taxon>Spermatophyta</taxon>
        <taxon>Magnoliopsida</taxon>
        <taxon>eudicotyledons</taxon>
        <taxon>Gunneridae</taxon>
        <taxon>Pentapetalae</taxon>
        <taxon>rosids</taxon>
        <taxon>fabids</taxon>
        <taxon>Malpighiales</taxon>
        <taxon>Salicaceae</taxon>
        <taxon>Saliceae</taxon>
        <taxon>Salix</taxon>
    </lineage>
</organism>
<dbReference type="Proteomes" id="UP001162972">
    <property type="component" value="Chromosome 6"/>
</dbReference>
<dbReference type="SUPFAM" id="SSF51735">
    <property type="entry name" value="NAD(P)-binding Rossmann-fold domains"/>
    <property type="match status" value="1"/>
</dbReference>
<dbReference type="InterPro" id="IPR045010">
    <property type="entry name" value="MDR_fam"/>
</dbReference>
<evidence type="ECO:0000313" key="3">
    <source>
        <dbReference type="EMBL" id="KAJ6408044.1"/>
    </source>
</evidence>
<keyword evidence="4" id="KW-1185">Reference proteome</keyword>
<dbReference type="InterPro" id="IPR013149">
    <property type="entry name" value="ADH-like_C"/>
</dbReference>
<dbReference type="EMBL" id="JAPFFJ010000016">
    <property type="protein sequence ID" value="KAJ6408044.1"/>
    <property type="molecule type" value="Genomic_DNA"/>
</dbReference>
<gene>
    <name evidence="3" type="ORF">OIU84_011367</name>
</gene>